<dbReference type="SUPFAM" id="SSF55729">
    <property type="entry name" value="Acyl-CoA N-acyltransferases (Nat)"/>
    <property type="match status" value="1"/>
</dbReference>
<proteinExistence type="predicted"/>
<organism evidence="3 4">
    <name type="scientific">Halalkalibacter okhensis</name>
    <dbReference type="NCBI Taxonomy" id="333138"/>
    <lineage>
        <taxon>Bacteria</taxon>
        <taxon>Bacillati</taxon>
        <taxon>Bacillota</taxon>
        <taxon>Bacilli</taxon>
        <taxon>Bacillales</taxon>
        <taxon>Bacillaceae</taxon>
        <taxon>Halalkalibacter</taxon>
    </lineage>
</organism>
<dbReference type="CDD" id="cd04301">
    <property type="entry name" value="NAT_SF"/>
    <property type="match status" value="1"/>
</dbReference>
<dbReference type="eggNOG" id="COG0456">
    <property type="taxonomic scope" value="Bacteria"/>
</dbReference>
<dbReference type="InterPro" id="IPR016181">
    <property type="entry name" value="Acyl_CoA_acyltransferase"/>
</dbReference>
<dbReference type="STRING" id="333138.LQ50_08750"/>
<dbReference type="AlphaFoldDB" id="A0A0B0ILQ0"/>
<dbReference type="Pfam" id="PF00583">
    <property type="entry name" value="Acetyltransf_1"/>
    <property type="match status" value="1"/>
</dbReference>
<evidence type="ECO:0000313" key="3">
    <source>
        <dbReference type="EMBL" id="KHF40596.1"/>
    </source>
</evidence>
<gene>
    <name evidence="3" type="ORF">LQ50_08750</name>
</gene>
<dbReference type="PANTHER" id="PTHR13947:SF37">
    <property type="entry name" value="LD18367P"/>
    <property type="match status" value="1"/>
</dbReference>
<dbReference type="PANTHER" id="PTHR13947">
    <property type="entry name" value="GNAT FAMILY N-ACETYLTRANSFERASE"/>
    <property type="match status" value="1"/>
</dbReference>
<protein>
    <submittedName>
        <fullName evidence="3">Acetyltransferase</fullName>
    </submittedName>
</protein>
<keyword evidence="1 3" id="KW-0808">Transferase</keyword>
<comment type="caution">
    <text evidence="3">The sequence shown here is derived from an EMBL/GenBank/DDBJ whole genome shotgun (WGS) entry which is preliminary data.</text>
</comment>
<sequence length="169" mass="18653">MKIRNAVEDEIQFIRTQRVNAYSEHAQAVSEKHWQALKQAISSEADMQPGVELIVAEVEGEIIGSVALFPPKVDAYEGQVDELDYSEIRLLAVNKEARGKGVAHALLTECIARTKAKGYDTIGLHSADFMKSAIGLYGRMGFQRLPQHDFEPANDGVIVKAFRLGIGIE</sequence>
<dbReference type="Gene3D" id="3.40.630.30">
    <property type="match status" value="1"/>
</dbReference>
<dbReference type="InterPro" id="IPR050769">
    <property type="entry name" value="NAT_camello-type"/>
</dbReference>
<evidence type="ECO:0000256" key="1">
    <source>
        <dbReference type="ARBA" id="ARBA00022679"/>
    </source>
</evidence>
<evidence type="ECO:0000313" key="4">
    <source>
        <dbReference type="Proteomes" id="UP000030832"/>
    </source>
</evidence>
<feature type="domain" description="N-acetyltransferase" evidence="2">
    <location>
        <begin position="1"/>
        <end position="169"/>
    </location>
</feature>
<dbReference type="PROSITE" id="PS51186">
    <property type="entry name" value="GNAT"/>
    <property type="match status" value="1"/>
</dbReference>
<dbReference type="Proteomes" id="UP000030832">
    <property type="component" value="Unassembled WGS sequence"/>
</dbReference>
<dbReference type="GO" id="GO:0008080">
    <property type="term" value="F:N-acetyltransferase activity"/>
    <property type="evidence" value="ECO:0007669"/>
    <property type="project" value="InterPro"/>
</dbReference>
<name>A0A0B0ILQ0_9BACI</name>
<keyword evidence="4" id="KW-1185">Reference proteome</keyword>
<reference evidence="3 4" key="1">
    <citation type="submission" date="2014-09" db="EMBL/GenBank/DDBJ databases">
        <title>Genome sequencing and annotation of Bacillus Okhensis strain Kh10-101T.</title>
        <authorList>
            <person name="Prakash J.S."/>
        </authorList>
    </citation>
    <scope>NUCLEOTIDE SEQUENCE [LARGE SCALE GENOMIC DNA]</scope>
    <source>
        <strain evidence="4">Kh10-101T</strain>
    </source>
</reference>
<evidence type="ECO:0000259" key="2">
    <source>
        <dbReference type="PROSITE" id="PS51186"/>
    </source>
</evidence>
<dbReference type="EMBL" id="JRJU01000008">
    <property type="protein sequence ID" value="KHF40596.1"/>
    <property type="molecule type" value="Genomic_DNA"/>
</dbReference>
<dbReference type="RefSeq" id="WP_034628004.1">
    <property type="nucleotide sequence ID" value="NZ_JRJU01000008.1"/>
</dbReference>
<dbReference type="OrthoDB" id="9803233at2"/>
<dbReference type="InterPro" id="IPR000182">
    <property type="entry name" value="GNAT_dom"/>
</dbReference>
<accession>A0A0B0ILQ0</accession>